<dbReference type="PANTHER" id="PTHR21499">
    <property type="entry name" value="ASPARTATE KINASE"/>
    <property type="match status" value="1"/>
</dbReference>
<dbReference type="NCBIfam" id="NF005154">
    <property type="entry name" value="PRK06635.1-2"/>
    <property type="match status" value="1"/>
</dbReference>
<dbReference type="PANTHER" id="PTHR21499:SF3">
    <property type="entry name" value="ASPARTOKINASE"/>
    <property type="match status" value="1"/>
</dbReference>
<evidence type="ECO:0000259" key="19">
    <source>
        <dbReference type="PROSITE" id="PS51671"/>
    </source>
</evidence>
<evidence type="ECO:0000256" key="6">
    <source>
        <dbReference type="ARBA" id="ARBA00013059"/>
    </source>
</evidence>
<comment type="pathway">
    <text evidence="3 18">Amino-acid biosynthesis; L-methionine biosynthesis via de novo pathway; L-homoserine from L-aspartate: step 1/3.</text>
</comment>
<dbReference type="Gene3D" id="3.30.2130.10">
    <property type="entry name" value="VC0802-like"/>
    <property type="match status" value="1"/>
</dbReference>
<dbReference type="FunFam" id="3.30.2130.10:FF:000002">
    <property type="entry name" value="Aspartokinase"/>
    <property type="match status" value="1"/>
</dbReference>
<evidence type="ECO:0000256" key="16">
    <source>
        <dbReference type="PIRSR" id="PIRSR000726-1"/>
    </source>
</evidence>
<dbReference type="Pfam" id="PF00696">
    <property type="entry name" value="AA_kinase"/>
    <property type="match status" value="1"/>
</dbReference>
<evidence type="ECO:0000256" key="8">
    <source>
        <dbReference type="ARBA" id="ARBA00022605"/>
    </source>
</evidence>
<gene>
    <name evidence="20" type="ORF">EUA06_11925</name>
</gene>
<comment type="caution">
    <text evidence="20">The sequence shown here is derived from an EMBL/GenBank/DDBJ whole genome shotgun (WGS) entry which is preliminary data.</text>
</comment>
<dbReference type="CDD" id="cd04261">
    <property type="entry name" value="AAK_AKii-LysC-BS"/>
    <property type="match status" value="1"/>
</dbReference>
<evidence type="ECO:0000256" key="12">
    <source>
        <dbReference type="ARBA" id="ARBA00022840"/>
    </source>
</evidence>
<dbReference type="InterPro" id="IPR002912">
    <property type="entry name" value="ACT_dom"/>
</dbReference>
<dbReference type="GO" id="GO:0004072">
    <property type="term" value="F:aspartate kinase activity"/>
    <property type="evidence" value="ECO:0007669"/>
    <property type="project" value="UniProtKB-EC"/>
</dbReference>
<dbReference type="PROSITE" id="PS51671">
    <property type="entry name" value="ACT"/>
    <property type="match status" value="2"/>
</dbReference>
<dbReference type="NCBIfam" id="NF005155">
    <property type="entry name" value="PRK06635.1-4"/>
    <property type="match status" value="1"/>
</dbReference>
<dbReference type="FunFam" id="3.40.1160.10:FF:000002">
    <property type="entry name" value="Aspartokinase"/>
    <property type="match status" value="1"/>
</dbReference>
<sequence>MGIVVQKYGGSSLADADAIKRVARRIVDVKKSGHDVVVAVSAMGDTTDDLYDLANGVSPLPPAREMDMLLTAGERISMALVAMAISDLGFTARSFTGSQAGVITDSVHGKAKIIDVTPGRITEAIGNGHIVIVAGFQGVSQDTKEITTLGRGGTDTTAVALAAALEADACEIYTDVDGVFTADPRIVPSARKLDQVSYEEMLELAACGSKILHLRCVEYGRRYGIPIHVRSSFSQLEGTWVVNDPRPGTEVQPMEQPIIAGVAHDVSEAKITVVGVPDKVGEAARIFEALADAQINLDMIVQNVSAAATSLTDISFTLPRTDGQTAMTALARIQAEVGYDKLLYDDKIGKVSLIGAGMRSHPGITSKFFGALASAGVNIGMISTSEIRISVIVDENVVGDAVRATHTAFDLDADEVEAVVYGGTGR</sequence>
<dbReference type="GO" id="GO:0009089">
    <property type="term" value="P:lysine biosynthetic process via diaminopimelate"/>
    <property type="evidence" value="ECO:0007669"/>
    <property type="project" value="UniProtKB-UniPathway"/>
</dbReference>
<dbReference type="EMBL" id="SDWS01000005">
    <property type="protein sequence ID" value="RYB90104.1"/>
    <property type="molecule type" value="Genomic_DNA"/>
</dbReference>
<dbReference type="UniPathway" id="UPA00034">
    <property type="reaction ID" value="UER00015"/>
</dbReference>
<feature type="binding site" evidence="16">
    <location>
        <position position="185"/>
    </location>
    <ligand>
        <name>ATP</name>
        <dbReference type="ChEBI" id="CHEBI:30616"/>
    </ligand>
</feature>
<dbReference type="SUPFAM" id="SSF55021">
    <property type="entry name" value="ACT-like"/>
    <property type="match status" value="2"/>
</dbReference>
<protein>
    <recommendedName>
        <fullName evidence="7 17">Aspartokinase</fullName>
        <ecNumber evidence="6 17">2.7.2.4</ecNumber>
    </recommendedName>
</protein>
<keyword evidence="8 18" id="KW-0028">Amino-acid biosynthesis</keyword>
<dbReference type="PIRSF" id="PIRSF000726">
    <property type="entry name" value="Asp_kin"/>
    <property type="match status" value="1"/>
</dbReference>
<keyword evidence="14" id="KW-0457">Lysine biosynthesis</keyword>
<dbReference type="InterPro" id="IPR041740">
    <property type="entry name" value="AKii-LysC-BS"/>
</dbReference>
<dbReference type="PROSITE" id="PS00324">
    <property type="entry name" value="ASPARTOKINASE"/>
    <property type="match status" value="1"/>
</dbReference>
<dbReference type="InterPro" id="IPR001341">
    <property type="entry name" value="Asp_kinase"/>
</dbReference>
<evidence type="ECO:0000313" key="21">
    <source>
        <dbReference type="Proteomes" id="UP000291838"/>
    </source>
</evidence>
<dbReference type="GO" id="GO:0009088">
    <property type="term" value="P:threonine biosynthetic process"/>
    <property type="evidence" value="ECO:0007669"/>
    <property type="project" value="UniProtKB-UniPathway"/>
</dbReference>
<dbReference type="UniPathway" id="UPA00051">
    <property type="reaction ID" value="UER00462"/>
</dbReference>
<evidence type="ECO:0000313" key="20">
    <source>
        <dbReference type="EMBL" id="RYB90104.1"/>
    </source>
</evidence>
<feature type="binding site" evidence="16">
    <location>
        <position position="47"/>
    </location>
    <ligand>
        <name>substrate</name>
    </ligand>
</feature>
<dbReference type="RefSeq" id="WP_129475870.1">
    <property type="nucleotide sequence ID" value="NZ_SDWS01000005.1"/>
</dbReference>
<evidence type="ECO:0000256" key="14">
    <source>
        <dbReference type="ARBA" id="ARBA00023154"/>
    </source>
</evidence>
<dbReference type="CDD" id="cd04913">
    <property type="entry name" value="ACT_AKii-LysC-BS-like_1"/>
    <property type="match status" value="1"/>
</dbReference>
<evidence type="ECO:0000256" key="5">
    <source>
        <dbReference type="ARBA" id="ARBA00010122"/>
    </source>
</evidence>
<evidence type="ECO:0000256" key="18">
    <source>
        <dbReference type="RuleBase" id="RU004249"/>
    </source>
</evidence>
<dbReference type="InterPro" id="IPR036393">
    <property type="entry name" value="AceGlu_kinase-like_sf"/>
</dbReference>
<evidence type="ECO:0000256" key="1">
    <source>
        <dbReference type="ARBA" id="ARBA00002843"/>
    </source>
</evidence>
<evidence type="ECO:0000256" key="3">
    <source>
        <dbReference type="ARBA" id="ARBA00004986"/>
    </source>
</evidence>
<dbReference type="Pfam" id="PF22468">
    <property type="entry name" value="ACT_9"/>
    <property type="match status" value="2"/>
</dbReference>
<dbReference type="GO" id="GO:0005524">
    <property type="term" value="F:ATP binding"/>
    <property type="evidence" value="ECO:0007669"/>
    <property type="project" value="UniProtKB-KW"/>
</dbReference>
<comment type="catalytic activity">
    <reaction evidence="15 17">
        <text>L-aspartate + ATP = 4-phospho-L-aspartate + ADP</text>
        <dbReference type="Rhea" id="RHEA:23776"/>
        <dbReference type="ChEBI" id="CHEBI:29991"/>
        <dbReference type="ChEBI" id="CHEBI:30616"/>
        <dbReference type="ChEBI" id="CHEBI:57535"/>
        <dbReference type="ChEBI" id="CHEBI:456216"/>
        <dbReference type="EC" id="2.7.2.4"/>
    </reaction>
</comment>
<dbReference type="UniPathway" id="UPA00050">
    <property type="reaction ID" value="UER00461"/>
</dbReference>
<dbReference type="OrthoDB" id="9799110at2"/>
<evidence type="ECO:0000256" key="2">
    <source>
        <dbReference type="ARBA" id="ARBA00004766"/>
    </source>
</evidence>
<dbReference type="CDD" id="cd04923">
    <property type="entry name" value="ACT_AK-LysC-DapG-like_2"/>
    <property type="match status" value="1"/>
</dbReference>
<dbReference type="NCBIfam" id="TIGR00657">
    <property type="entry name" value="asp_kinases"/>
    <property type="match status" value="1"/>
</dbReference>
<name>A0A4Q2RQH0_9ACTN</name>
<keyword evidence="11 17" id="KW-0418">Kinase</keyword>
<comment type="pathway">
    <text evidence="4 18">Amino-acid biosynthesis; L-threonine biosynthesis; L-threonine from L-aspartate: step 1/5.</text>
</comment>
<keyword evidence="10 16" id="KW-0547">Nucleotide-binding</keyword>
<proteinExistence type="inferred from homology"/>
<dbReference type="InterPro" id="IPR045865">
    <property type="entry name" value="ACT-like_dom_sf"/>
</dbReference>
<feature type="binding site" evidence="16">
    <location>
        <begin position="174"/>
        <end position="175"/>
    </location>
    <ligand>
        <name>ATP</name>
        <dbReference type="ChEBI" id="CHEBI:30616"/>
    </ligand>
</feature>
<dbReference type="AlphaFoldDB" id="A0A4Q2RQH0"/>
<evidence type="ECO:0000256" key="7">
    <source>
        <dbReference type="ARBA" id="ARBA00016273"/>
    </source>
</evidence>
<feature type="binding site" evidence="16">
    <location>
        <position position="74"/>
    </location>
    <ligand>
        <name>substrate</name>
    </ligand>
</feature>
<organism evidence="20 21">
    <name type="scientific">Nocardioides glacieisoli</name>
    <dbReference type="NCBI Taxonomy" id="1168730"/>
    <lineage>
        <taxon>Bacteria</taxon>
        <taxon>Bacillati</taxon>
        <taxon>Actinomycetota</taxon>
        <taxon>Actinomycetes</taxon>
        <taxon>Propionibacteriales</taxon>
        <taxon>Nocardioidaceae</taxon>
        <taxon>Nocardioides</taxon>
    </lineage>
</organism>
<dbReference type="GO" id="GO:0009090">
    <property type="term" value="P:homoserine biosynthetic process"/>
    <property type="evidence" value="ECO:0007669"/>
    <property type="project" value="TreeGrafter"/>
</dbReference>
<dbReference type="SUPFAM" id="SSF53633">
    <property type="entry name" value="Carbamate kinase-like"/>
    <property type="match status" value="1"/>
</dbReference>
<evidence type="ECO:0000256" key="10">
    <source>
        <dbReference type="ARBA" id="ARBA00022741"/>
    </source>
</evidence>
<dbReference type="InterPro" id="IPR005260">
    <property type="entry name" value="Asp_kin_monofn"/>
</dbReference>
<accession>A0A4Q2RQH0</accession>
<dbReference type="GO" id="GO:0005829">
    <property type="term" value="C:cytosol"/>
    <property type="evidence" value="ECO:0007669"/>
    <property type="project" value="TreeGrafter"/>
</dbReference>
<evidence type="ECO:0000256" key="17">
    <source>
        <dbReference type="RuleBase" id="RU003448"/>
    </source>
</evidence>
<evidence type="ECO:0000256" key="13">
    <source>
        <dbReference type="ARBA" id="ARBA00022915"/>
    </source>
</evidence>
<feature type="binding site" evidence="16">
    <location>
        <begin position="7"/>
        <end position="10"/>
    </location>
    <ligand>
        <name>ATP</name>
        <dbReference type="ChEBI" id="CHEBI:30616"/>
    </ligand>
</feature>
<keyword evidence="13" id="KW-0220">Diaminopimelate biosynthesis</keyword>
<dbReference type="GO" id="GO:0019877">
    <property type="term" value="P:diaminopimelate biosynthetic process"/>
    <property type="evidence" value="ECO:0007669"/>
    <property type="project" value="UniProtKB-KW"/>
</dbReference>
<dbReference type="InterPro" id="IPR018042">
    <property type="entry name" value="Aspartate_kinase_CS"/>
</dbReference>
<dbReference type="InterPro" id="IPR054352">
    <property type="entry name" value="ACT_Aspartokinase"/>
</dbReference>
<keyword evidence="12 16" id="KW-0067">ATP-binding</keyword>
<feature type="domain" description="ACT" evidence="19">
    <location>
        <begin position="271"/>
        <end position="347"/>
    </location>
</feature>
<dbReference type="EC" id="2.7.2.4" evidence="6 17"/>
<keyword evidence="9 17" id="KW-0808">Transferase</keyword>
<comment type="function">
    <text evidence="1">Catalyzes the phosphorylation of the beta-carboxyl group of aspartic acid with ATP to yield 4-phospho-L-aspartate, which is involved in the branched biosynthetic pathway leading to the biosynthesis of amino acids lysine, threonine, isoleucine and methionine.</text>
</comment>
<evidence type="ECO:0000256" key="4">
    <source>
        <dbReference type="ARBA" id="ARBA00005139"/>
    </source>
</evidence>
<comment type="similarity">
    <text evidence="5 17">Belongs to the aspartokinase family.</text>
</comment>
<reference evidence="20 21" key="1">
    <citation type="submission" date="2019-01" db="EMBL/GenBank/DDBJ databases">
        <title>Novel species of Nocardioides.</title>
        <authorList>
            <person name="Liu Q."/>
            <person name="Xin Y.-H."/>
        </authorList>
    </citation>
    <scope>NUCLEOTIDE SEQUENCE [LARGE SCALE GENOMIC DNA]</scope>
    <source>
        <strain evidence="20 21">HLT3-15</strain>
    </source>
</reference>
<dbReference type="NCBIfam" id="NF005153">
    <property type="entry name" value="PRK06635.1-1"/>
    <property type="match status" value="1"/>
</dbReference>
<comment type="pathway">
    <text evidence="2 18">Amino-acid biosynthesis; L-lysine biosynthesis via DAP pathway; (S)-tetrahydrodipicolinate from L-aspartate: step 1/4.</text>
</comment>
<evidence type="ECO:0000256" key="9">
    <source>
        <dbReference type="ARBA" id="ARBA00022679"/>
    </source>
</evidence>
<dbReference type="NCBIfam" id="TIGR00656">
    <property type="entry name" value="asp_kin_monofn"/>
    <property type="match status" value="1"/>
</dbReference>
<evidence type="ECO:0000256" key="11">
    <source>
        <dbReference type="ARBA" id="ARBA00022777"/>
    </source>
</evidence>
<feature type="domain" description="ACT" evidence="19">
    <location>
        <begin position="353"/>
        <end position="426"/>
    </location>
</feature>
<dbReference type="InterPro" id="IPR001048">
    <property type="entry name" value="Asp/Glu/Uridylate_kinase"/>
</dbReference>
<dbReference type="Proteomes" id="UP000291838">
    <property type="component" value="Unassembled WGS sequence"/>
</dbReference>
<evidence type="ECO:0000256" key="15">
    <source>
        <dbReference type="ARBA" id="ARBA00047872"/>
    </source>
</evidence>
<dbReference type="Gene3D" id="3.40.1160.10">
    <property type="entry name" value="Acetylglutamate kinase-like"/>
    <property type="match status" value="1"/>
</dbReference>
<keyword evidence="21" id="KW-1185">Reference proteome</keyword>